<protein>
    <submittedName>
        <fullName evidence="3">Alpha/beta hydrolase fold domain-containing protein</fullName>
    </submittedName>
</protein>
<dbReference type="SUPFAM" id="SSF53474">
    <property type="entry name" value="alpha/beta-Hydrolases"/>
    <property type="match status" value="1"/>
</dbReference>
<dbReference type="InterPro" id="IPR050300">
    <property type="entry name" value="GDXG_lipolytic_enzyme"/>
</dbReference>
<dbReference type="Proteomes" id="UP000480122">
    <property type="component" value="Unassembled WGS sequence"/>
</dbReference>
<dbReference type="Gene3D" id="3.40.50.1820">
    <property type="entry name" value="alpha/beta hydrolase"/>
    <property type="match status" value="1"/>
</dbReference>
<dbReference type="Pfam" id="PF07859">
    <property type="entry name" value="Abhydrolase_3"/>
    <property type="match status" value="1"/>
</dbReference>
<dbReference type="InterPro" id="IPR013094">
    <property type="entry name" value="AB_hydrolase_3"/>
</dbReference>
<evidence type="ECO:0000313" key="3">
    <source>
        <dbReference type="EMBL" id="MUN08037.1"/>
    </source>
</evidence>
<evidence type="ECO:0000259" key="2">
    <source>
        <dbReference type="Pfam" id="PF07859"/>
    </source>
</evidence>
<proteinExistence type="predicted"/>
<dbReference type="OrthoDB" id="9803828at2"/>
<dbReference type="InterPro" id="IPR029058">
    <property type="entry name" value="AB_hydrolase_fold"/>
</dbReference>
<dbReference type="PANTHER" id="PTHR48081:SF8">
    <property type="entry name" value="ALPHA_BETA HYDROLASE FOLD-3 DOMAIN-CONTAINING PROTEIN-RELATED"/>
    <property type="match status" value="1"/>
</dbReference>
<evidence type="ECO:0000313" key="4">
    <source>
        <dbReference type="Proteomes" id="UP000480122"/>
    </source>
</evidence>
<name>A0A7C9LZ84_9MICO</name>
<sequence>MTSPRSDDMKPAPSRMRIDDLHPELRRAYRWFPRPQVRHSWQRRMAQAALALIPAPKTAEGVGFERVDFVVPGTGVRVFTPTDAATSVAPEATSAESESGARGALLWIHGGGLVIGAAAQDDPWCARLAERLGIVVVSVEYRLAPEHPFPAPLDDCVAAWQWLQDAAAARGIDPARVAVGGQSAGGGLAAALAQRLLDEGGSQPVAQLLYCPMLDDRTAARRDLDAVRHFAWTNRDNLVGWSSYLQAPLGADDVRDFAVPARRADLTGLPPAWIGVGDIDLFHDEDLAYASALRDAGVECTVDVVPGAPHGFESIARTADVTHAFHSRARNWLGERLAAPADV</sequence>
<accession>A0A7C9LZ84</accession>
<feature type="domain" description="Alpha/beta hydrolase fold-3" evidence="2">
    <location>
        <begin position="105"/>
        <end position="313"/>
    </location>
</feature>
<keyword evidence="1 3" id="KW-0378">Hydrolase</keyword>
<organism evidence="3 4">
    <name type="scientific">Agromyces luteolus</name>
    <dbReference type="NCBI Taxonomy" id="88373"/>
    <lineage>
        <taxon>Bacteria</taxon>
        <taxon>Bacillati</taxon>
        <taxon>Actinomycetota</taxon>
        <taxon>Actinomycetes</taxon>
        <taxon>Micrococcales</taxon>
        <taxon>Microbacteriaceae</taxon>
        <taxon>Agromyces</taxon>
    </lineage>
</organism>
<comment type="caution">
    <text evidence="3">The sequence shown here is derived from an EMBL/GenBank/DDBJ whole genome shotgun (WGS) entry which is preliminary data.</text>
</comment>
<dbReference type="EMBL" id="WODA01000023">
    <property type="protein sequence ID" value="MUN08037.1"/>
    <property type="molecule type" value="Genomic_DNA"/>
</dbReference>
<keyword evidence="4" id="KW-1185">Reference proteome</keyword>
<evidence type="ECO:0000256" key="1">
    <source>
        <dbReference type="ARBA" id="ARBA00022801"/>
    </source>
</evidence>
<reference evidence="3 4" key="1">
    <citation type="submission" date="2019-11" db="EMBL/GenBank/DDBJ databases">
        <title>Agromyces kandeliae sp. nov., isolated from mangrove soil.</title>
        <authorList>
            <person name="Wang R."/>
        </authorList>
    </citation>
    <scope>NUCLEOTIDE SEQUENCE [LARGE SCALE GENOMIC DNA]</scope>
    <source>
        <strain evidence="3 4">JCM 11431</strain>
    </source>
</reference>
<dbReference type="AlphaFoldDB" id="A0A7C9LZ84"/>
<dbReference type="PANTHER" id="PTHR48081">
    <property type="entry name" value="AB HYDROLASE SUPERFAMILY PROTEIN C4A8.06C"/>
    <property type="match status" value="1"/>
</dbReference>
<gene>
    <name evidence="3" type="ORF">GLX25_13030</name>
</gene>
<dbReference type="GO" id="GO:0016787">
    <property type="term" value="F:hydrolase activity"/>
    <property type="evidence" value="ECO:0007669"/>
    <property type="project" value="UniProtKB-KW"/>
</dbReference>